<keyword evidence="2" id="KW-1185">Reference proteome</keyword>
<reference evidence="1 2" key="1">
    <citation type="submission" date="2021-06" db="EMBL/GenBank/DDBJ databases">
        <authorList>
            <person name="Palmer J.M."/>
        </authorList>
    </citation>
    <scope>NUCLEOTIDE SEQUENCE [LARGE SCALE GENOMIC DNA]</scope>
    <source>
        <strain evidence="1 2">XR_2019</strain>
        <tissue evidence="1">Muscle</tissue>
    </source>
</reference>
<organism evidence="1 2">
    <name type="scientific">Xenotaenia resolanae</name>
    <dbReference type="NCBI Taxonomy" id="208358"/>
    <lineage>
        <taxon>Eukaryota</taxon>
        <taxon>Metazoa</taxon>
        <taxon>Chordata</taxon>
        <taxon>Craniata</taxon>
        <taxon>Vertebrata</taxon>
        <taxon>Euteleostomi</taxon>
        <taxon>Actinopterygii</taxon>
        <taxon>Neopterygii</taxon>
        <taxon>Teleostei</taxon>
        <taxon>Neoteleostei</taxon>
        <taxon>Acanthomorphata</taxon>
        <taxon>Ovalentaria</taxon>
        <taxon>Atherinomorphae</taxon>
        <taxon>Cyprinodontiformes</taxon>
        <taxon>Goodeidae</taxon>
        <taxon>Xenotaenia</taxon>
    </lineage>
</organism>
<evidence type="ECO:0000313" key="2">
    <source>
        <dbReference type="Proteomes" id="UP001444071"/>
    </source>
</evidence>
<gene>
    <name evidence="1" type="ORF">XENORESO_019295</name>
</gene>
<accession>A0ABV0X3L3</accession>
<name>A0ABV0X3L3_9TELE</name>
<dbReference type="Proteomes" id="UP001444071">
    <property type="component" value="Unassembled WGS sequence"/>
</dbReference>
<evidence type="ECO:0000313" key="1">
    <source>
        <dbReference type="EMBL" id="MEQ2276405.1"/>
    </source>
</evidence>
<sequence length="123" mass="13991">MEKPPLAIVQYGGGSVMLWVCFSYKVSRSRVSSWYPELVEIPGDLINNLCQGTENRSITGTLSRMIQNMRPNQHKNTKRHIIKRRSISIIGVKLKNEGSTNLKVSFVLLVVSYFIMNSLMTMN</sequence>
<dbReference type="EMBL" id="JAHRIM010087141">
    <property type="protein sequence ID" value="MEQ2276405.1"/>
    <property type="molecule type" value="Genomic_DNA"/>
</dbReference>
<proteinExistence type="predicted"/>
<comment type="caution">
    <text evidence="1">The sequence shown here is derived from an EMBL/GenBank/DDBJ whole genome shotgun (WGS) entry which is preliminary data.</text>
</comment>
<protein>
    <submittedName>
        <fullName evidence="1">Uncharacterized protein</fullName>
    </submittedName>
</protein>